<dbReference type="Pfam" id="PF08245">
    <property type="entry name" value="Mur_ligase_M"/>
    <property type="match status" value="1"/>
</dbReference>
<dbReference type="GO" id="GO:0047480">
    <property type="term" value="F:UDP-N-acetylmuramoyl-tripeptide-D-alanyl-D-alanine ligase activity"/>
    <property type="evidence" value="ECO:0007669"/>
    <property type="project" value="UniProtKB-UniRule"/>
</dbReference>
<comment type="function">
    <text evidence="10 11">Involved in cell wall formation. Catalyzes the final step in the synthesis of UDP-N-acetylmuramoyl-pentapeptide, the precursor of murein.</text>
</comment>
<dbReference type="InterPro" id="IPR035911">
    <property type="entry name" value="MurE/MurF_N"/>
</dbReference>
<dbReference type="GO" id="GO:0051301">
    <property type="term" value="P:cell division"/>
    <property type="evidence" value="ECO:0007669"/>
    <property type="project" value="UniProtKB-KW"/>
</dbReference>
<dbReference type="AlphaFoldDB" id="A0A932MLS4"/>
<dbReference type="InterPro" id="IPR036615">
    <property type="entry name" value="Mur_ligase_C_dom_sf"/>
</dbReference>
<dbReference type="PANTHER" id="PTHR43024:SF1">
    <property type="entry name" value="UDP-N-ACETYLMURAMOYL-TRIPEPTIDE--D-ALANYL-D-ALANINE LIGASE"/>
    <property type="match status" value="1"/>
</dbReference>
<sequence>MFTAAQIARAVGGRVARGSEGMEASGVSTDSRTLAPGELFIPLTGPNFDGHDFIGRAAAAGAAGVIVQRGRSTPSLDGIFAIEVEDTLRALGDLARFHRERHDILAAAVTGSNGKTTTKEMLASIFSLGAETLKSEGNLNNLVGLPHQVLRLLPEHSRAVFEMRMNQPGEIRRLAEIALPRIGVITNVAPAHLEGLGSIEAVREAKGELLEAMGAKGRAALSGEDSHSRLLARRFREAGGEVLTFGFSADCGVRGSDIRVSAGEGTRFALHAGGREARVRLPGLGRHNVLNALAAAAAASLAGCPMDEIARGLERAAPPKMRLEVRPLPRWEGCSLIDDAYNANPASMLQALETAAQLRGEARLFAVLGDMKELGAYAEEAHRELGRAAARLADGLAGVGPMMALAVEEARRAGLPPERARRFEAPAEASAWVARCLKPGDWVLVKGSRSMRMERAAEALEG</sequence>
<name>A0A932MLS4_UNCTE</name>
<dbReference type="SUPFAM" id="SSF53244">
    <property type="entry name" value="MurD-like peptide ligases, peptide-binding domain"/>
    <property type="match status" value="1"/>
</dbReference>
<evidence type="ECO:0000259" key="12">
    <source>
        <dbReference type="Pfam" id="PF01225"/>
    </source>
</evidence>
<organism evidence="15 16">
    <name type="scientific">Tectimicrobiota bacterium</name>
    <dbReference type="NCBI Taxonomy" id="2528274"/>
    <lineage>
        <taxon>Bacteria</taxon>
        <taxon>Pseudomonadati</taxon>
        <taxon>Nitrospinota/Tectimicrobiota group</taxon>
        <taxon>Candidatus Tectimicrobiota</taxon>
    </lineage>
</organism>
<keyword evidence="2 10" id="KW-0436">Ligase</keyword>
<dbReference type="Gene3D" id="3.40.1190.10">
    <property type="entry name" value="Mur-like, catalytic domain"/>
    <property type="match status" value="1"/>
</dbReference>
<evidence type="ECO:0000256" key="6">
    <source>
        <dbReference type="ARBA" id="ARBA00022960"/>
    </source>
</evidence>
<evidence type="ECO:0000313" key="15">
    <source>
        <dbReference type="EMBL" id="MBI3127494.1"/>
    </source>
</evidence>
<dbReference type="EMBL" id="JACPUR010000017">
    <property type="protein sequence ID" value="MBI3127494.1"/>
    <property type="molecule type" value="Genomic_DNA"/>
</dbReference>
<dbReference type="NCBIfam" id="TIGR01143">
    <property type="entry name" value="murF"/>
    <property type="match status" value="1"/>
</dbReference>
<dbReference type="EC" id="6.3.2.10" evidence="10 11"/>
<evidence type="ECO:0000256" key="7">
    <source>
        <dbReference type="ARBA" id="ARBA00022984"/>
    </source>
</evidence>
<comment type="catalytic activity">
    <reaction evidence="10 11">
        <text>D-alanyl-D-alanine + UDP-N-acetyl-alpha-D-muramoyl-L-alanyl-gamma-D-glutamyl-meso-2,6-diaminopimelate + ATP = UDP-N-acetyl-alpha-D-muramoyl-L-alanyl-gamma-D-glutamyl-meso-2,6-diaminopimeloyl-D-alanyl-D-alanine + ADP + phosphate + H(+)</text>
        <dbReference type="Rhea" id="RHEA:28374"/>
        <dbReference type="ChEBI" id="CHEBI:15378"/>
        <dbReference type="ChEBI" id="CHEBI:30616"/>
        <dbReference type="ChEBI" id="CHEBI:43474"/>
        <dbReference type="ChEBI" id="CHEBI:57822"/>
        <dbReference type="ChEBI" id="CHEBI:61386"/>
        <dbReference type="ChEBI" id="CHEBI:83905"/>
        <dbReference type="ChEBI" id="CHEBI:456216"/>
        <dbReference type="EC" id="6.3.2.10"/>
    </reaction>
</comment>
<keyword evidence="6 10" id="KW-0133">Cell shape</keyword>
<feature type="binding site" evidence="10">
    <location>
        <begin position="111"/>
        <end position="117"/>
    </location>
    <ligand>
        <name>ATP</name>
        <dbReference type="ChEBI" id="CHEBI:30616"/>
    </ligand>
</feature>
<dbReference type="Proteomes" id="UP000782312">
    <property type="component" value="Unassembled WGS sequence"/>
</dbReference>
<dbReference type="GO" id="GO:0009252">
    <property type="term" value="P:peptidoglycan biosynthetic process"/>
    <property type="evidence" value="ECO:0007669"/>
    <property type="project" value="UniProtKB-UniRule"/>
</dbReference>
<dbReference type="Pfam" id="PF01225">
    <property type="entry name" value="Mur_ligase"/>
    <property type="match status" value="1"/>
</dbReference>
<evidence type="ECO:0000256" key="4">
    <source>
        <dbReference type="ARBA" id="ARBA00022741"/>
    </source>
</evidence>
<keyword evidence="1 10" id="KW-0963">Cytoplasm</keyword>
<keyword evidence="8 10" id="KW-0131">Cell cycle</keyword>
<evidence type="ECO:0000256" key="5">
    <source>
        <dbReference type="ARBA" id="ARBA00022840"/>
    </source>
</evidence>
<comment type="subcellular location">
    <subcellularLocation>
        <location evidence="10 11">Cytoplasm</location>
    </subcellularLocation>
</comment>
<dbReference type="GO" id="GO:0005737">
    <property type="term" value="C:cytoplasm"/>
    <property type="evidence" value="ECO:0007669"/>
    <property type="project" value="UniProtKB-SubCell"/>
</dbReference>
<dbReference type="Gene3D" id="3.90.190.20">
    <property type="entry name" value="Mur ligase, C-terminal domain"/>
    <property type="match status" value="1"/>
</dbReference>
<dbReference type="InterPro" id="IPR004101">
    <property type="entry name" value="Mur_ligase_C"/>
</dbReference>
<evidence type="ECO:0000256" key="10">
    <source>
        <dbReference type="HAMAP-Rule" id="MF_02019"/>
    </source>
</evidence>
<dbReference type="InterPro" id="IPR013221">
    <property type="entry name" value="Mur_ligase_cen"/>
</dbReference>
<evidence type="ECO:0000256" key="9">
    <source>
        <dbReference type="ARBA" id="ARBA00023316"/>
    </source>
</evidence>
<dbReference type="InterPro" id="IPR036565">
    <property type="entry name" value="Mur-like_cat_sf"/>
</dbReference>
<keyword evidence="9 10" id="KW-0961">Cell wall biogenesis/degradation</keyword>
<dbReference type="GO" id="GO:0071555">
    <property type="term" value="P:cell wall organization"/>
    <property type="evidence" value="ECO:0007669"/>
    <property type="project" value="UniProtKB-KW"/>
</dbReference>
<proteinExistence type="inferred from homology"/>
<dbReference type="HAMAP" id="MF_02019">
    <property type="entry name" value="MurF"/>
    <property type="match status" value="1"/>
</dbReference>
<evidence type="ECO:0000256" key="11">
    <source>
        <dbReference type="RuleBase" id="RU004136"/>
    </source>
</evidence>
<evidence type="ECO:0000256" key="8">
    <source>
        <dbReference type="ARBA" id="ARBA00023306"/>
    </source>
</evidence>
<feature type="domain" description="Mur ligase central" evidence="14">
    <location>
        <begin position="109"/>
        <end position="299"/>
    </location>
</feature>
<comment type="pathway">
    <text evidence="10 11">Cell wall biogenesis; peptidoglycan biosynthesis.</text>
</comment>
<dbReference type="GO" id="GO:0008360">
    <property type="term" value="P:regulation of cell shape"/>
    <property type="evidence" value="ECO:0007669"/>
    <property type="project" value="UniProtKB-KW"/>
</dbReference>
<keyword evidence="5 10" id="KW-0067">ATP-binding</keyword>
<gene>
    <name evidence="10 15" type="primary">murF</name>
    <name evidence="15" type="ORF">HYZ11_07820</name>
</gene>
<evidence type="ECO:0000256" key="2">
    <source>
        <dbReference type="ARBA" id="ARBA00022598"/>
    </source>
</evidence>
<dbReference type="InterPro" id="IPR000713">
    <property type="entry name" value="Mur_ligase_N"/>
</dbReference>
<dbReference type="InterPro" id="IPR051046">
    <property type="entry name" value="MurCDEF_CellWall_CoF430Synth"/>
</dbReference>
<evidence type="ECO:0000259" key="14">
    <source>
        <dbReference type="Pfam" id="PF08245"/>
    </source>
</evidence>
<evidence type="ECO:0000256" key="1">
    <source>
        <dbReference type="ARBA" id="ARBA00022490"/>
    </source>
</evidence>
<evidence type="ECO:0000313" key="16">
    <source>
        <dbReference type="Proteomes" id="UP000782312"/>
    </source>
</evidence>
<protein>
    <recommendedName>
        <fullName evidence="10 11">UDP-N-acetylmuramoyl-tripeptide--D-alanyl-D-alanine ligase</fullName>
        <ecNumber evidence="10 11">6.3.2.10</ecNumber>
    </recommendedName>
    <alternativeName>
        <fullName evidence="10">D-alanyl-D-alanine-adding enzyme</fullName>
    </alternativeName>
</protein>
<accession>A0A932MLS4</accession>
<keyword evidence="3 10" id="KW-0132">Cell division</keyword>
<evidence type="ECO:0000256" key="3">
    <source>
        <dbReference type="ARBA" id="ARBA00022618"/>
    </source>
</evidence>
<dbReference type="GO" id="GO:0005524">
    <property type="term" value="F:ATP binding"/>
    <property type="evidence" value="ECO:0007669"/>
    <property type="project" value="UniProtKB-UniRule"/>
</dbReference>
<dbReference type="Gene3D" id="3.40.1390.10">
    <property type="entry name" value="MurE/MurF, N-terminal domain"/>
    <property type="match status" value="1"/>
</dbReference>
<dbReference type="SUPFAM" id="SSF53623">
    <property type="entry name" value="MurD-like peptide ligases, catalytic domain"/>
    <property type="match status" value="1"/>
</dbReference>
<evidence type="ECO:0000259" key="13">
    <source>
        <dbReference type="Pfam" id="PF02875"/>
    </source>
</evidence>
<keyword evidence="7 10" id="KW-0573">Peptidoglycan synthesis</keyword>
<dbReference type="PANTHER" id="PTHR43024">
    <property type="entry name" value="UDP-N-ACETYLMURAMOYL-TRIPEPTIDE--D-ALANYL-D-ALANINE LIGASE"/>
    <property type="match status" value="1"/>
</dbReference>
<dbReference type="SUPFAM" id="SSF63418">
    <property type="entry name" value="MurE/MurF N-terminal domain"/>
    <property type="match status" value="1"/>
</dbReference>
<feature type="domain" description="Mur ligase N-terminal catalytic" evidence="12">
    <location>
        <begin position="25"/>
        <end position="97"/>
    </location>
</feature>
<dbReference type="InterPro" id="IPR005863">
    <property type="entry name" value="UDP-N-AcMur_synth"/>
</dbReference>
<reference evidence="15" key="1">
    <citation type="submission" date="2020-07" db="EMBL/GenBank/DDBJ databases">
        <title>Huge and variable diversity of episymbiotic CPR bacteria and DPANN archaea in groundwater ecosystems.</title>
        <authorList>
            <person name="He C.Y."/>
            <person name="Keren R."/>
            <person name="Whittaker M."/>
            <person name="Farag I.F."/>
            <person name="Doudna J."/>
            <person name="Cate J.H.D."/>
            <person name="Banfield J.F."/>
        </authorList>
    </citation>
    <scope>NUCLEOTIDE SEQUENCE</scope>
    <source>
        <strain evidence="15">NC_groundwater_763_Ag_S-0.2um_68_21</strain>
    </source>
</reference>
<dbReference type="Pfam" id="PF02875">
    <property type="entry name" value="Mur_ligase_C"/>
    <property type="match status" value="1"/>
</dbReference>
<comment type="similarity">
    <text evidence="10">Belongs to the MurCDEF family. MurF subfamily.</text>
</comment>
<feature type="domain" description="Mur ligase C-terminal" evidence="13">
    <location>
        <begin position="322"/>
        <end position="449"/>
    </location>
</feature>
<keyword evidence="4 10" id="KW-0547">Nucleotide-binding</keyword>
<comment type="caution">
    <text evidence="15">The sequence shown here is derived from an EMBL/GenBank/DDBJ whole genome shotgun (WGS) entry which is preliminary data.</text>
</comment>